<accession>A0A4Y2AGV8</accession>
<dbReference type="Proteomes" id="UP000499080">
    <property type="component" value="Unassembled WGS sequence"/>
</dbReference>
<feature type="region of interest" description="Disordered" evidence="1">
    <location>
        <begin position="1"/>
        <end position="22"/>
    </location>
</feature>
<evidence type="ECO:0000313" key="3">
    <source>
        <dbReference type="Proteomes" id="UP000499080"/>
    </source>
</evidence>
<dbReference type="EMBL" id="BGPR01000017">
    <property type="protein sequence ID" value="GBL78970.1"/>
    <property type="molecule type" value="Genomic_DNA"/>
</dbReference>
<evidence type="ECO:0000313" key="2">
    <source>
        <dbReference type="EMBL" id="GBL78970.1"/>
    </source>
</evidence>
<comment type="caution">
    <text evidence="2">The sequence shown here is derived from an EMBL/GenBank/DDBJ whole genome shotgun (WGS) entry which is preliminary data.</text>
</comment>
<proteinExistence type="predicted"/>
<keyword evidence="3" id="KW-1185">Reference proteome</keyword>
<gene>
    <name evidence="2" type="ORF">AVEN_48934_1</name>
</gene>
<protein>
    <submittedName>
        <fullName evidence="2">Uncharacterized protein</fullName>
    </submittedName>
</protein>
<feature type="region of interest" description="Disordered" evidence="1">
    <location>
        <begin position="95"/>
        <end position="119"/>
    </location>
</feature>
<name>A0A4Y2AGV8_ARAVE</name>
<sequence length="119" mass="12795">MTTPELPSPFQASAPPAPVHPVGEWVDVACGRHTSERMFGKTVVYRLNSEPESTFENEVGHTIISENDRPEAGCSKDSVSTFSVLSSADAGAPMISAEDVGPLTPEDVRPLKKTESRIK</sequence>
<organism evidence="2 3">
    <name type="scientific">Araneus ventricosus</name>
    <name type="common">Orbweaver spider</name>
    <name type="synonym">Epeira ventricosa</name>
    <dbReference type="NCBI Taxonomy" id="182803"/>
    <lineage>
        <taxon>Eukaryota</taxon>
        <taxon>Metazoa</taxon>
        <taxon>Ecdysozoa</taxon>
        <taxon>Arthropoda</taxon>
        <taxon>Chelicerata</taxon>
        <taxon>Arachnida</taxon>
        <taxon>Araneae</taxon>
        <taxon>Araneomorphae</taxon>
        <taxon>Entelegynae</taxon>
        <taxon>Araneoidea</taxon>
        <taxon>Araneidae</taxon>
        <taxon>Araneus</taxon>
    </lineage>
</organism>
<dbReference type="AlphaFoldDB" id="A0A4Y2AGV8"/>
<reference evidence="2 3" key="1">
    <citation type="journal article" date="2019" name="Sci. Rep.">
        <title>Orb-weaving spider Araneus ventricosus genome elucidates the spidroin gene catalogue.</title>
        <authorList>
            <person name="Kono N."/>
            <person name="Nakamura H."/>
            <person name="Ohtoshi R."/>
            <person name="Moran D.A.P."/>
            <person name="Shinohara A."/>
            <person name="Yoshida Y."/>
            <person name="Fujiwara M."/>
            <person name="Mori M."/>
            <person name="Tomita M."/>
            <person name="Arakawa K."/>
        </authorList>
    </citation>
    <scope>NUCLEOTIDE SEQUENCE [LARGE SCALE GENOMIC DNA]</scope>
</reference>
<feature type="compositionally biased region" description="Basic and acidic residues" evidence="1">
    <location>
        <begin position="106"/>
        <end position="119"/>
    </location>
</feature>
<evidence type="ECO:0000256" key="1">
    <source>
        <dbReference type="SAM" id="MobiDB-lite"/>
    </source>
</evidence>